<feature type="region of interest" description="Disordered" evidence="5">
    <location>
        <begin position="502"/>
        <end position="526"/>
    </location>
</feature>
<organism evidence="8 9">
    <name type="scientific">Algisphaera agarilytica</name>
    <dbReference type="NCBI Taxonomy" id="1385975"/>
    <lineage>
        <taxon>Bacteria</taxon>
        <taxon>Pseudomonadati</taxon>
        <taxon>Planctomycetota</taxon>
        <taxon>Phycisphaerae</taxon>
        <taxon>Phycisphaerales</taxon>
        <taxon>Phycisphaeraceae</taxon>
        <taxon>Algisphaera</taxon>
    </lineage>
</organism>
<name>A0A7X0H8C7_9BACT</name>
<dbReference type="InterPro" id="IPR050738">
    <property type="entry name" value="Sulfatase"/>
</dbReference>
<dbReference type="EMBL" id="JACHGY010000001">
    <property type="protein sequence ID" value="MBB6431157.1"/>
    <property type="molecule type" value="Genomic_DNA"/>
</dbReference>
<sequence>MMHQRLALLSCCLAAVAIALGGCSLRSVETPGAPKETRPNVIIILADDLGIGDVSAYNKNSAWQTPHIDRLAARGMSFSDAHTSSSICTPTRYSIMTGRYNWRSTLKKAGLNGYSPPLIEGERLTIAELFSDAGYDTAMVGKWHLGWDWRYVEGATDQFDVKTRQRIDFSKRIENGPQDHGFAYSYVTAASLSSPPFVWVENSRATQIPDRVSVNYDEKAFWRKGPIAPDFDHARTLDRIINRSVGLIEEKADGQTPFFLYIALTAPHAPIVPTSEWIGKSNASAYGDFVLQVDHGVGQIVDAVVEDDRLQNTLIFFTSDNGQSPRADFENDELPLAGHQGSYIYRGRKFDIFEGGHRVPFIASWPGKIDEGDWSDEVICTTDFMATAAELLGVPLGDETGEDSYSILPALLQQHETRPIREATVHHSSDGRFAIRQAEWKLILWPGSGGWAYPASAEDMEGLPRFQLYNLTSDPGETSNLVDKHPDRVEAMKALLVQYVNEGRSTPGQPQRNDGPATWPELDWMP</sequence>
<dbReference type="GO" id="GO:0046872">
    <property type="term" value="F:metal ion binding"/>
    <property type="evidence" value="ECO:0007669"/>
    <property type="project" value="UniProtKB-KW"/>
</dbReference>
<keyword evidence="2" id="KW-0479">Metal-binding</keyword>
<dbReference type="RefSeq" id="WP_221435556.1">
    <property type="nucleotide sequence ID" value="NZ_JACHGY010000001.1"/>
</dbReference>
<dbReference type="PANTHER" id="PTHR42693">
    <property type="entry name" value="ARYLSULFATASE FAMILY MEMBER"/>
    <property type="match status" value="1"/>
</dbReference>
<dbReference type="SUPFAM" id="SSF53649">
    <property type="entry name" value="Alkaline phosphatase-like"/>
    <property type="match status" value="1"/>
</dbReference>
<dbReference type="PROSITE" id="PS00523">
    <property type="entry name" value="SULFATASE_1"/>
    <property type="match status" value="1"/>
</dbReference>
<dbReference type="CDD" id="cd16143">
    <property type="entry name" value="ARS_like"/>
    <property type="match status" value="1"/>
</dbReference>
<feature type="domain" description="Sulfatase N-terminal" evidence="7">
    <location>
        <begin position="39"/>
        <end position="394"/>
    </location>
</feature>
<dbReference type="GO" id="GO:0004065">
    <property type="term" value="F:arylsulfatase activity"/>
    <property type="evidence" value="ECO:0007669"/>
    <property type="project" value="TreeGrafter"/>
</dbReference>
<evidence type="ECO:0000259" key="7">
    <source>
        <dbReference type="Pfam" id="PF00884"/>
    </source>
</evidence>
<dbReference type="AlphaFoldDB" id="A0A7X0H8C7"/>
<keyword evidence="6" id="KW-0732">Signal</keyword>
<feature type="chain" id="PRO_5030895551" evidence="6">
    <location>
        <begin position="22"/>
        <end position="526"/>
    </location>
</feature>
<evidence type="ECO:0000256" key="6">
    <source>
        <dbReference type="SAM" id="SignalP"/>
    </source>
</evidence>
<evidence type="ECO:0000256" key="1">
    <source>
        <dbReference type="ARBA" id="ARBA00008779"/>
    </source>
</evidence>
<accession>A0A7X0H8C7</accession>
<feature type="signal peptide" evidence="6">
    <location>
        <begin position="1"/>
        <end position="21"/>
    </location>
</feature>
<dbReference type="PROSITE" id="PS51257">
    <property type="entry name" value="PROKAR_LIPOPROTEIN"/>
    <property type="match status" value="1"/>
</dbReference>
<protein>
    <submittedName>
        <fullName evidence="8">Arylsulfatase A-like enzyme</fullName>
    </submittedName>
</protein>
<dbReference type="Pfam" id="PF00884">
    <property type="entry name" value="Sulfatase"/>
    <property type="match status" value="1"/>
</dbReference>
<dbReference type="InterPro" id="IPR000917">
    <property type="entry name" value="Sulfatase_N"/>
</dbReference>
<feature type="compositionally biased region" description="Polar residues" evidence="5">
    <location>
        <begin position="503"/>
        <end position="512"/>
    </location>
</feature>
<dbReference type="Proteomes" id="UP000541810">
    <property type="component" value="Unassembled WGS sequence"/>
</dbReference>
<dbReference type="InterPro" id="IPR024607">
    <property type="entry name" value="Sulfatase_CS"/>
</dbReference>
<evidence type="ECO:0000256" key="5">
    <source>
        <dbReference type="SAM" id="MobiDB-lite"/>
    </source>
</evidence>
<reference evidence="8 9" key="1">
    <citation type="submission" date="2020-08" db="EMBL/GenBank/DDBJ databases">
        <title>Genomic Encyclopedia of Type Strains, Phase IV (KMG-IV): sequencing the most valuable type-strain genomes for metagenomic binning, comparative biology and taxonomic classification.</title>
        <authorList>
            <person name="Goeker M."/>
        </authorList>
    </citation>
    <scope>NUCLEOTIDE SEQUENCE [LARGE SCALE GENOMIC DNA]</scope>
    <source>
        <strain evidence="8 9">DSM 103725</strain>
    </source>
</reference>
<gene>
    <name evidence="8" type="ORF">HNQ40_002963</name>
</gene>
<dbReference type="Gene3D" id="3.30.1120.10">
    <property type="match status" value="1"/>
</dbReference>
<dbReference type="PROSITE" id="PS00149">
    <property type="entry name" value="SULFATASE_2"/>
    <property type="match status" value="1"/>
</dbReference>
<keyword evidence="3" id="KW-0378">Hydrolase</keyword>
<evidence type="ECO:0000256" key="4">
    <source>
        <dbReference type="ARBA" id="ARBA00022837"/>
    </source>
</evidence>
<keyword evidence="4" id="KW-0106">Calcium</keyword>
<evidence type="ECO:0000256" key="3">
    <source>
        <dbReference type="ARBA" id="ARBA00022801"/>
    </source>
</evidence>
<dbReference type="Gene3D" id="3.40.720.10">
    <property type="entry name" value="Alkaline Phosphatase, subunit A"/>
    <property type="match status" value="1"/>
</dbReference>
<evidence type="ECO:0000313" key="9">
    <source>
        <dbReference type="Proteomes" id="UP000541810"/>
    </source>
</evidence>
<evidence type="ECO:0000313" key="8">
    <source>
        <dbReference type="EMBL" id="MBB6431157.1"/>
    </source>
</evidence>
<comment type="similarity">
    <text evidence="1">Belongs to the sulfatase family.</text>
</comment>
<keyword evidence="9" id="KW-1185">Reference proteome</keyword>
<dbReference type="PANTHER" id="PTHR42693:SF53">
    <property type="entry name" value="ENDO-4-O-SULFATASE"/>
    <property type="match status" value="1"/>
</dbReference>
<evidence type="ECO:0000256" key="2">
    <source>
        <dbReference type="ARBA" id="ARBA00022723"/>
    </source>
</evidence>
<dbReference type="InterPro" id="IPR017850">
    <property type="entry name" value="Alkaline_phosphatase_core_sf"/>
</dbReference>
<comment type="caution">
    <text evidence="8">The sequence shown here is derived from an EMBL/GenBank/DDBJ whole genome shotgun (WGS) entry which is preliminary data.</text>
</comment>
<proteinExistence type="inferred from homology"/>